<dbReference type="Pfam" id="PF01220">
    <property type="entry name" value="DHquinase_II"/>
    <property type="match status" value="1"/>
</dbReference>
<reference evidence="11 12" key="1">
    <citation type="submission" date="2020-10" db="EMBL/GenBank/DDBJ databases">
        <title>Connecting structure to function with the recovery of over 1000 high-quality activated sludge metagenome-assembled genomes encoding full-length rRNA genes using long-read sequencing.</title>
        <authorList>
            <person name="Singleton C.M."/>
            <person name="Petriglieri F."/>
            <person name="Kristensen J.M."/>
            <person name="Kirkegaard R.H."/>
            <person name="Michaelsen T.Y."/>
            <person name="Andersen M.H."/>
            <person name="Karst S.M."/>
            <person name="Dueholm M.S."/>
            <person name="Nielsen P.H."/>
            <person name="Albertsen M."/>
        </authorList>
    </citation>
    <scope>NUCLEOTIDE SEQUENCE [LARGE SCALE GENOMIC DNA]</scope>
    <source>
        <strain evidence="11">Ribe_18-Q3-R11-54_BAT3C.373</strain>
    </source>
</reference>
<keyword evidence="6 7" id="KW-0456">Lyase</keyword>
<dbReference type="PANTHER" id="PTHR21272">
    <property type="entry name" value="CATABOLIC 3-DEHYDROQUINASE"/>
    <property type="match status" value="1"/>
</dbReference>
<feature type="site" description="Transition state stabilizer" evidence="7 10">
    <location>
        <position position="23"/>
    </location>
</feature>
<dbReference type="GO" id="GO:0009073">
    <property type="term" value="P:aromatic amino acid family biosynthetic process"/>
    <property type="evidence" value="ECO:0007669"/>
    <property type="project" value="UniProtKB-KW"/>
</dbReference>
<comment type="pathway">
    <text evidence="2 7">Metabolic intermediate biosynthesis; chorismate biosynthesis; chorismate from D-erythrose 4-phosphate and phosphoenolpyruvate: step 3/7.</text>
</comment>
<evidence type="ECO:0000256" key="7">
    <source>
        <dbReference type="HAMAP-Rule" id="MF_00169"/>
    </source>
</evidence>
<keyword evidence="7" id="KW-0028">Amino-acid biosynthesis</keyword>
<proteinExistence type="inferred from homology"/>
<dbReference type="PIRSF" id="PIRSF001399">
    <property type="entry name" value="DHquinase_II"/>
    <property type="match status" value="1"/>
</dbReference>
<evidence type="ECO:0000256" key="2">
    <source>
        <dbReference type="ARBA" id="ARBA00004902"/>
    </source>
</evidence>
<dbReference type="GO" id="GO:0009423">
    <property type="term" value="P:chorismate biosynthetic process"/>
    <property type="evidence" value="ECO:0007669"/>
    <property type="project" value="UniProtKB-UniRule"/>
</dbReference>
<organism evidence="11 12">
    <name type="scientific">Candidatus Defluviibacterium haderslevense</name>
    <dbReference type="NCBI Taxonomy" id="2981993"/>
    <lineage>
        <taxon>Bacteria</taxon>
        <taxon>Pseudomonadati</taxon>
        <taxon>Bacteroidota</taxon>
        <taxon>Saprospiria</taxon>
        <taxon>Saprospirales</taxon>
        <taxon>Saprospiraceae</taxon>
        <taxon>Candidatus Defluviibacterium</taxon>
    </lineage>
</organism>
<comment type="similarity">
    <text evidence="3 7">Belongs to the type-II 3-dehydroquinase family.</text>
</comment>
<dbReference type="NCBIfam" id="TIGR01088">
    <property type="entry name" value="aroQ"/>
    <property type="match status" value="1"/>
</dbReference>
<feature type="binding site" evidence="7 9">
    <location>
        <position position="83"/>
    </location>
    <ligand>
        <name>substrate</name>
    </ligand>
</feature>
<dbReference type="HAMAP" id="MF_00169">
    <property type="entry name" value="AroQ"/>
    <property type="match status" value="1"/>
</dbReference>
<comment type="catalytic activity">
    <reaction evidence="1 7">
        <text>3-dehydroquinate = 3-dehydroshikimate + H2O</text>
        <dbReference type="Rhea" id="RHEA:21096"/>
        <dbReference type="ChEBI" id="CHEBI:15377"/>
        <dbReference type="ChEBI" id="CHEBI:16630"/>
        <dbReference type="ChEBI" id="CHEBI:32364"/>
        <dbReference type="EC" id="4.2.1.10"/>
    </reaction>
</comment>
<dbReference type="EMBL" id="JADKFW010000012">
    <property type="protein sequence ID" value="MBK9718663.1"/>
    <property type="molecule type" value="Genomic_DNA"/>
</dbReference>
<comment type="caution">
    <text evidence="11">The sequence shown here is derived from an EMBL/GenBank/DDBJ whole genome shotgun (WGS) entry which is preliminary data.</text>
</comment>
<name>A0A9D7XIG8_9BACT</name>
<dbReference type="EC" id="4.2.1.10" evidence="5 7"/>
<evidence type="ECO:0000256" key="1">
    <source>
        <dbReference type="ARBA" id="ARBA00001864"/>
    </source>
</evidence>
<evidence type="ECO:0000256" key="6">
    <source>
        <dbReference type="ARBA" id="ARBA00023239"/>
    </source>
</evidence>
<evidence type="ECO:0000256" key="5">
    <source>
        <dbReference type="ARBA" id="ARBA00012060"/>
    </source>
</evidence>
<accession>A0A9D7XIG8</accession>
<keyword evidence="7" id="KW-0057">Aromatic amino acid biosynthesis</keyword>
<dbReference type="NCBIfam" id="NF003805">
    <property type="entry name" value="PRK05395.1-2"/>
    <property type="match status" value="1"/>
</dbReference>
<feature type="binding site" evidence="7 9">
    <location>
        <position position="90"/>
    </location>
    <ligand>
        <name>substrate</name>
    </ligand>
</feature>
<feature type="binding site" evidence="7 9">
    <location>
        <position position="114"/>
    </location>
    <ligand>
        <name>substrate</name>
    </ligand>
</feature>
<evidence type="ECO:0000313" key="12">
    <source>
        <dbReference type="Proteomes" id="UP000808349"/>
    </source>
</evidence>
<feature type="binding site" evidence="7 9">
    <location>
        <begin position="104"/>
        <end position="105"/>
    </location>
    <ligand>
        <name>substrate</name>
    </ligand>
</feature>
<dbReference type="InterPro" id="IPR036441">
    <property type="entry name" value="DHquinase_II_sf"/>
</dbReference>
<sequence length="147" mass="16602">MDQKPKLKVLIINGPNLNLLGTRLPELYGTLSFEDYLEDLRTEFEGCILDYFQSNQEGDLIDAIQKCKINHDGLIINPGAFTHTSIGIRDAIEAINMPTVEVHISNILEREAFRQNSLISDVCYFSIIGMGMKGYQLAVLRLREILS</sequence>
<comment type="function">
    <text evidence="7">Catalyzes a trans-dehydration via an enolate intermediate.</text>
</comment>
<dbReference type="InterPro" id="IPR001874">
    <property type="entry name" value="DHquinase_II"/>
</dbReference>
<dbReference type="PANTHER" id="PTHR21272:SF3">
    <property type="entry name" value="CATABOLIC 3-DEHYDROQUINASE"/>
    <property type="match status" value="1"/>
</dbReference>
<evidence type="ECO:0000256" key="9">
    <source>
        <dbReference type="PIRSR" id="PIRSR001399-2"/>
    </source>
</evidence>
<dbReference type="GO" id="GO:0003855">
    <property type="term" value="F:3-dehydroquinate dehydratase activity"/>
    <property type="evidence" value="ECO:0007669"/>
    <property type="project" value="UniProtKB-UniRule"/>
</dbReference>
<dbReference type="Proteomes" id="UP000808349">
    <property type="component" value="Unassembled WGS sequence"/>
</dbReference>
<evidence type="ECO:0000256" key="4">
    <source>
        <dbReference type="ARBA" id="ARBA00011193"/>
    </source>
</evidence>
<evidence type="ECO:0000256" key="8">
    <source>
        <dbReference type="PIRSR" id="PIRSR001399-1"/>
    </source>
</evidence>
<dbReference type="Gene3D" id="3.40.50.9100">
    <property type="entry name" value="Dehydroquinase, class II"/>
    <property type="match status" value="1"/>
</dbReference>
<dbReference type="GO" id="GO:0008652">
    <property type="term" value="P:amino acid biosynthetic process"/>
    <property type="evidence" value="ECO:0007669"/>
    <property type="project" value="UniProtKB-KW"/>
</dbReference>
<dbReference type="NCBIfam" id="NF003807">
    <property type="entry name" value="PRK05395.1-4"/>
    <property type="match status" value="1"/>
</dbReference>
<comment type="subunit">
    <text evidence="4 7">Homododecamer.</text>
</comment>
<feature type="binding site" evidence="7 9">
    <location>
        <position position="77"/>
    </location>
    <ligand>
        <name>substrate</name>
    </ligand>
</feature>
<dbReference type="SUPFAM" id="SSF52304">
    <property type="entry name" value="Type II 3-dehydroquinate dehydratase"/>
    <property type="match status" value="1"/>
</dbReference>
<dbReference type="AlphaFoldDB" id="A0A9D7XIG8"/>
<evidence type="ECO:0000256" key="3">
    <source>
        <dbReference type="ARBA" id="ARBA00011037"/>
    </source>
</evidence>
<feature type="active site" description="Proton donor" evidence="7 8">
    <location>
        <position position="103"/>
    </location>
</feature>
<feature type="active site" description="Proton acceptor" evidence="7 8">
    <location>
        <position position="28"/>
    </location>
</feature>
<evidence type="ECO:0000313" key="11">
    <source>
        <dbReference type="EMBL" id="MBK9718663.1"/>
    </source>
</evidence>
<evidence type="ECO:0000256" key="10">
    <source>
        <dbReference type="PIRSR" id="PIRSR001399-3"/>
    </source>
</evidence>
<gene>
    <name evidence="7 11" type="primary">aroQ</name>
    <name evidence="11" type="ORF">IPO85_14350</name>
</gene>
<protein>
    <recommendedName>
        <fullName evidence="5 7">3-dehydroquinate dehydratase</fullName>
        <shortName evidence="7">3-dehydroquinase</shortName>
        <ecNumber evidence="5 7">4.2.1.10</ecNumber>
    </recommendedName>
    <alternativeName>
        <fullName evidence="7">Type II DHQase</fullName>
    </alternativeName>
</protein>
<dbReference type="CDD" id="cd00466">
    <property type="entry name" value="DHQase_II"/>
    <property type="match status" value="1"/>
</dbReference>
<dbReference type="GO" id="GO:0019631">
    <property type="term" value="P:quinate catabolic process"/>
    <property type="evidence" value="ECO:0007669"/>
    <property type="project" value="TreeGrafter"/>
</dbReference>